<organism evidence="7 8">
    <name type="scientific">Deferribacter desulfuricans (strain DSM 14783 / JCM 11476 / NBRC 101012 / SSM1)</name>
    <dbReference type="NCBI Taxonomy" id="639282"/>
    <lineage>
        <taxon>Bacteria</taxon>
        <taxon>Pseudomonadati</taxon>
        <taxon>Deferribacterota</taxon>
        <taxon>Deferribacteres</taxon>
        <taxon>Deferribacterales</taxon>
        <taxon>Deferribacteraceae</taxon>
        <taxon>Deferribacter</taxon>
    </lineage>
</organism>
<dbReference type="GO" id="GO:0009247">
    <property type="term" value="P:glycolipid biosynthetic process"/>
    <property type="evidence" value="ECO:0007669"/>
    <property type="project" value="InterPro"/>
</dbReference>
<dbReference type="PANTHER" id="PTHR43025">
    <property type="entry name" value="MONOGALACTOSYLDIACYLGLYCEROL SYNTHASE"/>
    <property type="match status" value="1"/>
</dbReference>
<dbReference type="GO" id="GO:0016020">
    <property type="term" value="C:membrane"/>
    <property type="evidence" value="ECO:0007669"/>
    <property type="project" value="UniProtKB-SubCell"/>
</dbReference>
<dbReference type="CAZy" id="GT28">
    <property type="family name" value="Glycosyltransferase Family 28"/>
</dbReference>
<name>D3PC86_DEFDS</name>
<keyword evidence="4 7" id="KW-0808">Transferase</keyword>
<dbReference type="EMBL" id="AP011529">
    <property type="protein sequence ID" value="BAI80209.1"/>
    <property type="molecule type" value="Genomic_DNA"/>
</dbReference>
<dbReference type="Pfam" id="PF06925">
    <property type="entry name" value="MGDG_synth"/>
    <property type="match status" value="1"/>
</dbReference>
<dbReference type="InterPro" id="IPR009695">
    <property type="entry name" value="Diacylglyc_glucosyltr_N"/>
</dbReference>
<evidence type="ECO:0000259" key="6">
    <source>
        <dbReference type="Pfam" id="PF06925"/>
    </source>
</evidence>
<dbReference type="SUPFAM" id="SSF53756">
    <property type="entry name" value="UDP-Glycosyltransferase/glycogen phosphorylase"/>
    <property type="match status" value="1"/>
</dbReference>
<proteinExistence type="inferred from homology"/>
<evidence type="ECO:0000259" key="5">
    <source>
        <dbReference type="Pfam" id="PF04101"/>
    </source>
</evidence>
<keyword evidence="3 7" id="KW-0328">Glycosyltransferase</keyword>
<dbReference type="AlphaFoldDB" id="D3PC86"/>
<dbReference type="EC" id="2.4.1.46" evidence="7"/>
<comment type="similarity">
    <text evidence="2">Belongs to the glycosyltransferase 28 family.</text>
</comment>
<dbReference type="eggNOG" id="COG0707">
    <property type="taxonomic scope" value="Bacteria"/>
</dbReference>
<dbReference type="Gene3D" id="3.40.50.2000">
    <property type="entry name" value="Glycogen Phosphorylase B"/>
    <property type="match status" value="1"/>
</dbReference>
<gene>
    <name evidence="7" type="ordered locus">DEFDS_0730</name>
</gene>
<feature type="domain" description="Glycosyl transferase family 28 C-terminal" evidence="5">
    <location>
        <begin position="233"/>
        <end position="358"/>
    </location>
</feature>
<dbReference type="InterPro" id="IPR050519">
    <property type="entry name" value="Glycosyltransf_28_UgtP"/>
</dbReference>
<dbReference type="PANTHER" id="PTHR43025:SF3">
    <property type="entry name" value="MONOGALACTOSYLDIACYLGLYCEROL SYNTHASE 1, CHLOROPLASTIC"/>
    <property type="match status" value="1"/>
</dbReference>
<feature type="domain" description="Diacylglycerol glucosyltransferase N-terminal" evidence="6">
    <location>
        <begin position="18"/>
        <end position="184"/>
    </location>
</feature>
<dbReference type="STRING" id="639282.DEFDS_0730"/>
<sequence length="381" mass="43614">MTVNKPIGLFYVTAGNGHKIAARALAESFIKNDICYYIIDVLFFTNKLFQWSYSSIYDFIGEHSHLACKTIYKITDRNRDKSKILSIIDKLSLDNVEGFVSFIKENSVEKAVCTHFLPANILSKMKDDGIFHGKIYVTVTDYGLHKMWYDKNIDCYFVANEEVKDELIKLGVRSDKIHITGIPIADKFRKKIDSENLRAKLNIDDSRKTLLLIGSAISEKRIFDIIQEIFISNKYLNLIVIAGRNKNLLGKIKYFESNEYINLQKLGFVNNIEEYLTASDLVITKPGGLTVSEALACGVPMFLIDPIPYQETNNALYLTKNNCAEFSQEDSHLLVKKVLNLLNNDTKLNFMRENINKIKKTYASDEIVKIIKQDGEKNEDR</sequence>
<accession>D3PC86</accession>
<keyword evidence="8" id="KW-1185">Reference proteome</keyword>
<dbReference type="HOGENOM" id="CLU_028367_0_1_0"/>
<reference evidence="7 8" key="1">
    <citation type="journal article" date="2010" name="DNA Res.">
        <title>Bacterial lifestyle in a deep-sea hydrothermal vent chimney revealed by the genome sequence of the thermophilic bacterium Deferribacter desulfuricans SSM1.</title>
        <authorList>
            <person name="Takaki Y."/>
            <person name="Shimamura S."/>
            <person name="Nakagawa S."/>
            <person name="Fukuhara Y."/>
            <person name="Horikawa H."/>
            <person name="Ankai A."/>
            <person name="Harada T."/>
            <person name="Hosoyama A."/>
            <person name="Oguchi A."/>
            <person name="Fukui S."/>
            <person name="Fujita N."/>
            <person name="Takami H."/>
            <person name="Takai K."/>
        </authorList>
    </citation>
    <scope>NUCLEOTIDE SEQUENCE [LARGE SCALE GENOMIC DNA]</scope>
    <source>
        <strain evidence="8">DSM 14783 / JCM 11476 / NBRC 101012 / SSM1</strain>
    </source>
</reference>
<dbReference type="GO" id="GO:0046509">
    <property type="term" value="F:1,2-diacylglycerol 3-beta-galactosyltransferase activity"/>
    <property type="evidence" value="ECO:0007669"/>
    <property type="project" value="UniProtKB-EC"/>
</dbReference>
<evidence type="ECO:0000256" key="3">
    <source>
        <dbReference type="ARBA" id="ARBA00022676"/>
    </source>
</evidence>
<dbReference type="Proteomes" id="UP000001520">
    <property type="component" value="Chromosome"/>
</dbReference>
<evidence type="ECO:0000256" key="1">
    <source>
        <dbReference type="ARBA" id="ARBA00004370"/>
    </source>
</evidence>
<protein>
    <submittedName>
        <fullName evidence="7">Monogalactosyldiacylglycerol synthase</fullName>
        <ecNumber evidence="7">2.4.1.46</ecNumber>
    </submittedName>
</protein>
<dbReference type="KEGG" id="ddf:DEFDS_0730"/>
<dbReference type="Pfam" id="PF04101">
    <property type="entry name" value="Glyco_tran_28_C"/>
    <property type="match status" value="1"/>
</dbReference>
<evidence type="ECO:0000256" key="2">
    <source>
        <dbReference type="ARBA" id="ARBA00006962"/>
    </source>
</evidence>
<dbReference type="RefSeq" id="WP_013007457.1">
    <property type="nucleotide sequence ID" value="NC_013939.1"/>
</dbReference>
<comment type="subcellular location">
    <subcellularLocation>
        <location evidence="1">Membrane</location>
    </subcellularLocation>
</comment>
<evidence type="ECO:0000313" key="8">
    <source>
        <dbReference type="Proteomes" id="UP000001520"/>
    </source>
</evidence>
<evidence type="ECO:0000256" key="4">
    <source>
        <dbReference type="ARBA" id="ARBA00022679"/>
    </source>
</evidence>
<dbReference type="OrthoDB" id="9815663at2"/>
<evidence type="ECO:0000313" key="7">
    <source>
        <dbReference type="EMBL" id="BAI80209.1"/>
    </source>
</evidence>
<dbReference type="InterPro" id="IPR007235">
    <property type="entry name" value="Glyco_trans_28_C"/>
</dbReference>